<evidence type="ECO:0000313" key="3">
    <source>
        <dbReference type="EMBL" id="CAA7019858.1"/>
    </source>
</evidence>
<accession>A0A6D2I327</accession>
<feature type="region of interest" description="Disordered" evidence="1">
    <location>
        <begin position="58"/>
        <end position="87"/>
    </location>
</feature>
<name>A0A6D2I327_9BRAS</name>
<reference evidence="3" key="1">
    <citation type="submission" date="2020-01" db="EMBL/GenBank/DDBJ databases">
        <authorList>
            <person name="Mishra B."/>
        </authorList>
    </citation>
    <scope>NUCLEOTIDE SEQUENCE [LARGE SCALE GENOMIC DNA]</scope>
</reference>
<feature type="signal peptide" evidence="2">
    <location>
        <begin position="1"/>
        <end position="27"/>
    </location>
</feature>
<evidence type="ECO:0000313" key="4">
    <source>
        <dbReference type="Proteomes" id="UP000467841"/>
    </source>
</evidence>
<sequence length="136" mass="15295">MAQSGLRFLHLFGGSLLLCWILQQTSRYFYREKASESLTSLLADEPFASPLLLYQSQSSPAQDCSETDLSDPLLTEKPRKNSAEDIPSVVPEDEAELAYSKFSQAWDTLLREGCSTKKTNLVFRAVAKFTSRKTYS</sequence>
<dbReference type="Proteomes" id="UP000467841">
    <property type="component" value="Unassembled WGS sequence"/>
</dbReference>
<comment type="caution">
    <text evidence="3">The sequence shown here is derived from an EMBL/GenBank/DDBJ whole genome shotgun (WGS) entry which is preliminary data.</text>
</comment>
<keyword evidence="2" id="KW-0732">Signal</keyword>
<keyword evidence="4" id="KW-1185">Reference proteome</keyword>
<evidence type="ECO:0000256" key="2">
    <source>
        <dbReference type="SAM" id="SignalP"/>
    </source>
</evidence>
<dbReference type="AlphaFoldDB" id="A0A6D2I327"/>
<gene>
    <name evidence="3" type="ORF">MERR_LOCUS7093</name>
</gene>
<dbReference type="OrthoDB" id="1750384at2759"/>
<organism evidence="3 4">
    <name type="scientific">Microthlaspi erraticum</name>
    <dbReference type="NCBI Taxonomy" id="1685480"/>
    <lineage>
        <taxon>Eukaryota</taxon>
        <taxon>Viridiplantae</taxon>
        <taxon>Streptophyta</taxon>
        <taxon>Embryophyta</taxon>
        <taxon>Tracheophyta</taxon>
        <taxon>Spermatophyta</taxon>
        <taxon>Magnoliopsida</taxon>
        <taxon>eudicotyledons</taxon>
        <taxon>Gunneridae</taxon>
        <taxon>Pentapetalae</taxon>
        <taxon>rosids</taxon>
        <taxon>malvids</taxon>
        <taxon>Brassicales</taxon>
        <taxon>Brassicaceae</taxon>
        <taxon>Coluteocarpeae</taxon>
        <taxon>Microthlaspi</taxon>
    </lineage>
</organism>
<evidence type="ECO:0000256" key="1">
    <source>
        <dbReference type="SAM" id="MobiDB-lite"/>
    </source>
</evidence>
<feature type="chain" id="PRO_5025611467" evidence="2">
    <location>
        <begin position="28"/>
        <end position="136"/>
    </location>
</feature>
<protein>
    <submittedName>
        <fullName evidence="3">Uncharacterized protein</fullName>
    </submittedName>
</protein>
<feature type="compositionally biased region" description="Basic and acidic residues" evidence="1">
    <location>
        <begin position="74"/>
        <end position="83"/>
    </location>
</feature>
<dbReference type="EMBL" id="CACVBM020000494">
    <property type="protein sequence ID" value="CAA7019858.1"/>
    <property type="molecule type" value="Genomic_DNA"/>
</dbReference>
<proteinExistence type="predicted"/>